<dbReference type="Proteomes" id="UP000283569">
    <property type="component" value="Unassembled WGS sequence"/>
</dbReference>
<evidence type="ECO:0000313" key="2">
    <source>
        <dbReference type="Proteomes" id="UP000283569"/>
    </source>
</evidence>
<comment type="caution">
    <text evidence="1">The sequence shown here is derived from an EMBL/GenBank/DDBJ whole genome shotgun (WGS) entry which is preliminary data.</text>
</comment>
<name>A0A420SSQ0_GIBIN</name>
<proteinExistence type="predicted"/>
<dbReference type="AlphaFoldDB" id="A0A420SSQ0"/>
<organism evidence="1 2">
    <name type="scientific">Gibberella intermedia</name>
    <name type="common">Bulb rot disease fungus</name>
    <name type="synonym">Fusarium proliferatum</name>
    <dbReference type="NCBI Taxonomy" id="948311"/>
    <lineage>
        <taxon>Eukaryota</taxon>
        <taxon>Fungi</taxon>
        <taxon>Dikarya</taxon>
        <taxon>Ascomycota</taxon>
        <taxon>Pezizomycotina</taxon>
        <taxon>Sordariomycetes</taxon>
        <taxon>Hypocreomycetidae</taxon>
        <taxon>Hypocreales</taxon>
        <taxon>Nectriaceae</taxon>
        <taxon>Fusarium</taxon>
        <taxon>Fusarium fujikuroi species complex</taxon>
    </lineage>
</organism>
<accession>A0A420SSQ0</accession>
<dbReference type="EMBL" id="MRDB01000044">
    <property type="protein sequence ID" value="RKL32262.1"/>
    <property type="molecule type" value="Genomic_DNA"/>
</dbReference>
<sequence>MEDPGHVMEEETDSTTSFLTNEVPHDLARLYYTVQKHGPEYHFDAELDASRISSQLPPSWTVLTAKSIGASFGSTTGHLETIDSMKGLPVHFSVRVAICLAS</sequence>
<evidence type="ECO:0000313" key="1">
    <source>
        <dbReference type="EMBL" id="RKL32262.1"/>
    </source>
</evidence>
<reference evidence="1 2" key="1">
    <citation type="journal article" date="2018" name="Sci. Rep.">
        <title>Characterisation of pathogen-specific regions and novel effector candidates in Fusarium oxysporum f. sp. cepae.</title>
        <authorList>
            <person name="Armitage A.D."/>
            <person name="Taylor A."/>
            <person name="Sobczyk M.K."/>
            <person name="Baxter L."/>
            <person name="Greenfield B.P."/>
            <person name="Bates H.J."/>
            <person name="Wilson F."/>
            <person name="Jackson A.C."/>
            <person name="Ott S."/>
            <person name="Harrison R.J."/>
            <person name="Clarkson J.P."/>
        </authorList>
    </citation>
    <scope>NUCLEOTIDE SEQUENCE [LARGE SCALE GENOMIC DNA]</scope>
    <source>
        <strain evidence="1 2">Fp_A8</strain>
    </source>
</reference>
<gene>
    <name evidence="1" type="ORF">BFJ72_g10603</name>
</gene>
<protein>
    <submittedName>
        <fullName evidence="1">Uncharacterized protein</fullName>
    </submittedName>
</protein>